<proteinExistence type="predicted"/>
<reference evidence="1 2" key="1">
    <citation type="journal article" date="2024" name="ISME J.">
        <title>Tailless and filamentous prophages are predominant in marine Vibrio.</title>
        <authorList>
            <person name="Steensen K."/>
            <person name="Seneca J."/>
            <person name="Bartlau N."/>
            <person name="Yu X.A."/>
            <person name="Hussain F.A."/>
            <person name="Polz M.F."/>
        </authorList>
    </citation>
    <scope>NUCLEOTIDE SEQUENCE [LARGE SCALE GENOMIC DNA]</scope>
    <source>
        <strain evidence="1 2">10N.222.51.A1</strain>
    </source>
</reference>
<sequence length="145" mass="15950">MWCKVGLTEGKSTFFKPGHERPVLKHKLGVFSTYLCREASDVSSVVEQLSAESPSYILWPSYIGKRELPLKTESATYDTDSAKIARSLAAMVIQCNWPHSLNNPKNHGLGGSKIISNNGGVIAQLPFDEVCVGVFDTTTESFEVR</sequence>
<keyword evidence="2" id="KW-1185">Reference proteome</keyword>
<dbReference type="SUPFAM" id="SSF56317">
    <property type="entry name" value="Carbon-nitrogen hydrolase"/>
    <property type="match status" value="1"/>
</dbReference>
<organism evidence="1 2">
    <name type="scientific">Vibrio gallaecicus</name>
    <dbReference type="NCBI Taxonomy" id="552386"/>
    <lineage>
        <taxon>Bacteria</taxon>
        <taxon>Pseudomonadati</taxon>
        <taxon>Pseudomonadota</taxon>
        <taxon>Gammaproteobacteria</taxon>
        <taxon>Vibrionales</taxon>
        <taxon>Vibrionaceae</taxon>
        <taxon>Vibrio</taxon>
    </lineage>
</organism>
<dbReference type="InterPro" id="IPR036526">
    <property type="entry name" value="C-N_Hydrolase_sf"/>
</dbReference>
<dbReference type="RefSeq" id="WP_372267818.1">
    <property type="nucleotide sequence ID" value="NZ_JBFRUW010000079.1"/>
</dbReference>
<comment type="caution">
    <text evidence="1">The sequence shown here is derived from an EMBL/GenBank/DDBJ whole genome shotgun (WGS) entry which is preliminary data.</text>
</comment>
<accession>A0ABV4NGB5</accession>
<evidence type="ECO:0000313" key="1">
    <source>
        <dbReference type="EMBL" id="MFA0570390.1"/>
    </source>
</evidence>
<dbReference type="Proteomes" id="UP001570417">
    <property type="component" value="Unassembled WGS sequence"/>
</dbReference>
<gene>
    <name evidence="1" type="ORF">AB4566_19160</name>
</gene>
<dbReference type="EMBL" id="JBFRUW010000079">
    <property type="protein sequence ID" value="MFA0570390.1"/>
    <property type="molecule type" value="Genomic_DNA"/>
</dbReference>
<evidence type="ECO:0000313" key="2">
    <source>
        <dbReference type="Proteomes" id="UP001570417"/>
    </source>
</evidence>
<protein>
    <recommendedName>
        <fullName evidence="3">RES domain-containing protein</fullName>
    </recommendedName>
</protein>
<evidence type="ECO:0008006" key="3">
    <source>
        <dbReference type="Google" id="ProtNLM"/>
    </source>
</evidence>
<dbReference type="Gene3D" id="3.60.110.10">
    <property type="entry name" value="Carbon-nitrogen hydrolase"/>
    <property type="match status" value="1"/>
</dbReference>
<name>A0ABV4NGB5_9VIBR</name>